<evidence type="ECO:0000313" key="2">
    <source>
        <dbReference type="Proteomes" id="UP001529421"/>
    </source>
</evidence>
<evidence type="ECO:0000313" key="1">
    <source>
        <dbReference type="EMBL" id="MDM8274651.1"/>
    </source>
</evidence>
<organism evidence="1 2">
    <name type="scientific">Enorma phocaeensis</name>
    <dbReference type="NCBI Taxonomy" id="1871019"/>
    <lineage>
        <taxon>Bacteria</taxon>
        <taxon>Bacillati</taxon>
        <taxon>Actinomycetota</taxon>
        <taxon>Coriobacteriia</taxon>
        <taxon>Coriobacteriales</taxon>
        <taxon>Coriobacteriaceae</taxon>
        <taxon>Enorma</taxon>
    </lineage>
</organism>
<protein>
    <submittedName>
        <fullName evidence="1">Zinc dependent phospholipase C family protein</fullName>
    </submittedName>
</protein>
<keyword evidence="2" id="KW-1185">Reference proteome</keyword>
<name>A0ABT7V838_9ACTN</name>
<proteinExistence type="predicted"/>
<gene>
    <name evidence="1" type="ORF">QUW28_03955</name>
</gene>
<dbReference type="EMBL" id="JAUDDZ010000003">
    <property type="protein sequence ID" value="MDM8274651.1"/>
    <property type="molecule type" value="Genomic_DNA"/>
</dbReference>
<dbReference type="Proteomes" id="UP001529421">
    <property type="component" value="Unassembled WGS sequence"/>
</dbReference>
<sequence>MPALITHRLFGEESIGRLPEGIVTSEDERIAFLIANQGPDPFFFRVRTPHMGECMEFGRCMHRCRMSRQFAALRDGAGHLNRHDAGVGRAFVLGLLSHYVLDRNAHPFVYAQQWGIQAADPDLADAGSVVHAVIEADLDVLMLQRKRDGATVASYPPESVLTTNERVNKVAGALTSYVAHSVYGLEVGANEYGGAVADMKVVYKLIEPAGSPASSLISLAEGVLHDWSLLGSLAHRSTTTPPAGAGNLAHRPWSDPFTHAESCESFPEVFDRALADYARAAACFVEAGDMAQVTRHVNYSGRPLDGDEEFDREE</sequence>
<reference evidence="2" key="1">
    <citation type="submission" date="2023-06" db="EMBL/GenBank/DDBJ databases">
        <title>Identification and characterization of horizontal gene transfer across gut microbiota members of farm animals based on homology search.</title>
        <authorList>
            <person name="Zeman M."/>
            <person name="Kubasova T."/>
            <person name="Jahodarova E."/>
            <person name="Nykrynova M."/>
            <person name="Rychlik I."/>
        </authorList>
    </citation>
    <scope>NUCLEOTIDE SEQUENCE [LARGE SCALE GENOMIC DNA]</scope>
    <source>
        <strain evidence="2">154_Feed</strain>
    </source>
</reference>
<accession>A0ABT7V838</accession>
<dbReference type="RefSeq" id="WP_289544715.1">
    <property type="nucleotide sequence ID" value="NZ_JAUDDZ010000003.1"/>
</dbReference>
<comment type="caution">
    <text evidence="1">The sequence shown here is derived from an EMBL/GenBank/DDBJ whole genome shotgun (WGS) entry which is preliminary data.</text>
</comment>